<accession>A0AAD7LH60</accession>
<dbReference type="AlphaFoldDB" id="A0AAD7LH60"/>
<evidence type="ECO:0000313" key="3">
    <source>
        <dbReference type="Proteomes" id="UP001163823"/>
    </source>
</evidence>
<gene>
    <name evidence="2" type="ORF">O6P43_018593</name>
</gene>
<keyword evidence="3" id="KW-1185">Reference proteome</keyword>
<dbReference type="EMBL" id="JARAOO010000008">
    <property type="protein sequence ID" value="KAJ7957767.1"/>
    <property type="molecule type" value="Genomic_DNA"/>
</dbReference>
<evidence type="ECO:0000313" key="2">
    <source>
        <dbReference type="EMBL" id="KAJ7957767.1"/>
    </source>
</evidence>
<proteinExistence type="predicted"/>
<name>A0AAD7LH60_QUISA</name>
<dbReference type="Proteomes" id="UP001163823">
    <property type="component" value="Chromosome 8"/>
</dbReference>
<comment type="caution">
    <text evidence="2">The sequence shown here is derived from an EMBL/GenBank/DDBJ whole genome shotgun (WGS) entry which is preliminary data.</text>
</comment>
<keyword evidence="1 2" id="KW-0812">Transmembrane</keyword>
<protein>
    <submittedName>
        <fullName evidence="2">Transmembrane protein</fullName>
    </submittedName>
</protein>
<dbReference type="PANTHER" id="PTHR38396:SF1">
    <property type="entry name" value="TRANSMEMBRANE PROTEIN"/>
    <property type="match status" value="1"/>
</dbReference>
<sequence>MSDRTFVVIFFFWAFLTIITPTLVLLSENSKAETSINETGPIMMPRRMMDSMERHPMTTSLVVPDAEASAAVPAPAVAPIPSLGIGRSNGTDFEILSLEQHVKIVQKLASD</sequence>
<keyword evidence="1" id="KW-0472">Membrane</keyword>
<dbReference type="KEGG" id="qsa:O6P43_018593"/>
<evidence type="ECO:0000256" key="1">
    <source>
        <dbReference type="SAM" id="Phobius"/>
    </source>
</evidence>
<reference evidence="2" key="1">
    <citation type="journal article" date="2023" name="Science">
        <title>Elucidation of the pathway for biosynthesis of saponin adjuvants from the soapbark tree.</title>
        <authorList>
            <person name="Reed J."/>
            <person name="Orme A."/>
            <person name="El-Demerdash A."/>
            <person name="Owen C."/>
            <person name="Martin L.B.B."/>
            <person name="Misra R.C."/>
            <person name="Kikuchi S."/>
            <person name="Rejzek M."/>
            <person name="Martin A.C."/>
            <person name="Harkess A."/>
            <person name="Leebens-Mack J."/>
            <person name="Louveau T."/>
            <person name="Stephenson M.J."/>
            <person name="Osbourn A."/>
        </authorList>
    </citation>
    <scope>NUCLEOTIDE SEQUENCE</scope>
    <source>
        <strain evidence="2">S10</strain>
    </source>
</reference>
<feature type="transmembrane region" description="Helical" evidence="1">
    <location>
        <begin position="6"/>
        <end position="26"/>
    </location>
</feature>
<organism evidence="2 3">
    <name type="scientific">Quillaja saponaria</name>
    <name type="common">Soap bark tree</name>
    <dbReference type="NCBI Taxonomy" id="32244"/>
    <lineage>
        <taxon>Eukaryota</taxon>
        <taxon>Viridiplantae</taxon>
        <taxon>Streptophyta</taxon>
        <taxon>Embryophyta</taxon>
        <taxon>Tracheophyta</taxon>
        <taxon>Spermatophyta</taxon>
        <taxon>Magnoliopsida</taxon>
        <taxon>eudicotyledons</taxon>
        <taxon>Gunneridae</taxon>
        <taxon>Pentapetalae</taxon>
        <taxon>rosids</taxon>
        <taxon>fabids</taxon>
        <taxon>Fabales</taxon>
        <taxon>Quillajaceae</taxon>
        <taxon>Quillaja</taxon>
    </lineage>
</organism>
<keyword evidence="1" id="KW-1133">Transmembrane helix</keyword>
<dbReference type="PANTHER" id="PTHR38396">
    <property type="entry name" value="TRANSMEMBRANE PROTEIN"/>
    <property type="match status" value="1"/>
</dbReference>